<dbReference type="STRING" id="4781.A0A0N7L8C9"/>
<evidence type="ECO:0000313" key="6">
    <source>
        <dbReference type="Proteomes" id="UP000054928"/>
    </source>
</evidence>
<name>A0A0N7L8C9_PLAHL</name>
<dbReference type="RefSeq" id="XP_024585892.1">
    <property type="nucleotide sequence ID" value="XM_024720721.1"/>
</dbReference>
<dbReference type="PANTHER" id="PTHR12215:SF10">
    <property type="entry name" value="L-AMINOADIPATE-SEMIALDEHYDE DEHYDROGENASE-PHOSPHOPANTETHEINYL TRANSFERASE"/>
    <property type="match status" value="1"/>
</dbReference>
<dbReference type="InterPro" id="IPR055066">
    <property type="entry name" value="AASDHPPT_N"/>
</dbReference>
<dbReference type="GO" id="GO:0008897">
    <property type="term" value="F:holo-[acyl-carrier-protein] synthase activity"/>
    <property type="evidence" value="ECO:0007669"/>
    <property type="project" value="UniProtKB-EC"/>
</dbReference>
<dbReference type="GO" id="GO:0000287">
    <property type="term" value="F:magnesium ion binding"/>
    <property type="evidence" value="ECO:0007669"/>
    <property type="project" value="InterPro"/>
</dbReference>
<keyword evidence="6" id="KW-1185">Reference proteome</keyword>
<evidence type="ECO:0000259" key="3">
    <source>
        <dbReference type="Pfam" id="PF01648"/>
    </source>
</evidence>
<dbReference type="EMBL" id="CCYD01003055">
    <property type="protein sequence ID" value="CEG49523.1"/>
    <property type="molecule type" value="Genomic_DNA"/>
</dbReference>
<evidence type="ECO:0000256" key="2">
    <source>
        <dbReference type="ARBA" id="ARBA00022679"/>
    </source>
</evidence>
<dbReference type="Proteomes" id="UP000054928">
    <property type="component" value="Unassembled WGS sequence"/>
</dbReference>
<dbReference type="Pfam" id="PF01648">
    <property type="entry name" value="ACPS"/>
    <property type="match status" value="1"/>
</dbReference>
<dbReference type="GO" id="GO:0019878">
    <property type="term" value="P:lysine biosynthetic process via aminoadipic acid"/>
    <property type="evidence" value="ECO:0007669"/>
    <property type="project" value="TreeGrafter"/>
</dbReference>
<dbReference type="InterPro" id="IPR037143">
    <property type="entry name" value="4-PPantetheinyl_Trfase_dom_sf"/>
</dbReference>
<dbReference type="PANTHER" id="PTHR12215">
    <property type="entry name" value="PHOSPHOPANTETHEINE TRANSFERASE"/>
    <property type="match status" value="1"/>
</dbReference>
<feature type="domain" description="4'-phosphopantetheinyl transferase N-terminal" evidence="4">
    <location>
        <begin position="11"/>
        <end position="109"/>
    </location>
</feature>
<dbReference type="GO" id="GO:0005829">
    <property type="term" value="C:cytosol"/>
    <property type="evidence" value="ECO:0007669"/>
    <property type="project" value="TreeGrafter"/>
</dbReference>
<dbReference type="InterPro" id="IPR050559">
    <property type="entry name" value="P-Pant_transferase_sf"/>
</dbReference>
<dbReference type="Pfam" id="PF22624">
    <property type="entry name" value="AASDHPPT_N"/>
    <property type="match status" value="1"/>
</dbReference>
<dbReference type="AlphaFoldDB" id="A0A0N7L8C9"/>
<dbReference type="EC" id="2.7.8.7" evidence="1"/>
<dbReference type="Gene3D" id="3.90.470.20">
    <property type="entry name" value="4'-phosphopantetheinyl transferase domain"/>
    <property type="match status" value="2"/>
</dbReference>
<accession>A0A0N7L8C9</accession>
<dbReference type="SUPFAM" id="SSF56214">
    <property type="entry name" value="4'-phosphopantetheinyl transferase"/>
    <property type="match status" value="2"/>
</dbReference>
<dbReference type="FunFam" id="3.90.470.20:FF:000003">
    <property type="entry name" value="L-aminoadipate-semialdehyde dehydrogenase-phosphopantetheinyl transferase"/>
    <property type="match status" value="1"/>
</dbReference>
<proteinExistence type="predicted"/>
<evidence type="ECO:0000259" key="4">
    <source>
        <dbReference type="Pfam" id="PF22624"/>
    </source>
</evidence>
<evidence type="ECO:0000256" key="1">
    <source>
        <dbReference type="ARBA" id="ARBA00013172"/>
    </source>
</evidence>
<feature type="domain" description="4'-phosphopantetheinyl transferase" evidence="3">
    <location>
        <begin position="113"/>
        <end position="222"/>
    </location>
</feature>
<protein>
    <recommendedName>
        <fullName evidence="1">holo-[acyl-carrier-protein] synthase</fullName>
        <ecNumber evidence="1">2.7.8.7</ecNumber>
    </recommendedName>
</protein>
<dbReference type="GeneID" id="36402337"/>
<sequence length="277" mass="32384">MRRQCYVNVANWDTSSTEWHQLLLQLPDHDQKQVMRYVFEKDQKLALGSRLLQRKLIQEVSGLNYDAIKIARTPENKPYWNRDRNSLAPLLWNYNVSHHGTIVAIASDSRALVGVDVVRLTDRPNQTTSIHDFIRAFKSHFNPREWKYIRGSSIEEEDDQYKRFYRLWSLKEAYIKAVGVGLGFSLLRAEFNQVKLGRDDQWNIILDGQQSNDWHFTSTQVDDVHLISVAYGPFSAMWKPETSSIFPIDPLTDEQSVASIEQKTISWQEWTLQNLLQ</sequence>
<dbReference type="OrthoDB" id="26719at2759"/>
<reference evidence="6" key="1">
    <citation type="submission" date="2014-09" db="EMBL/GenBank/DDBJ databases">
        <authorList>
            <person name="Sharma Rahul"/>
            <person name="Thines Marco"/>
        </authorList>
    </citation>
    <scope>NUCLEOTIDE SEQUENCE [LARGE SCALE GENOMIC DNA]</scope>
</reference>
<evidence type="ECO:0000313" key="5">
    <source>
        <dbReference type="EMBL" id="CEG49523.1"/>
    </source>
</evidence>
<dbReference type="InterPro" id="IPR008278">
    <property type="entry name" value="4-PPantetheinyl_Trfase_dom"/>
</dbReference>
<dbReference type="OMA" id="WVFEESL"/>
<keyword evidence="2" id="KW-0808">Transferase</keyword>
<organism evidence="5 6">
    <name type="scientific">Plasmopara halstedii</name>
    <name type="common">Downy mildew of sunflower</name>
    <dbReference type="NCBI Taxonomy" id="4781"/>
    <lineage>
        <taxon>Eukaryota</taxon>
        <taxon>Sar</taxon>
        <taxon>Stramenopiles</taxon>
        <taxon>Oomycota</taxon>
        <taxon>Peronosporomycetes</taxon>
        <taxon>Peronosporales</taxon>
        <taxon>Peronosporaceae</taxon>
        <taxon>Plasmopara</taxon>
    </lineage>
</organism>